<dbReference type="CDD" id="cd05476">
    <property type="entry name" value="pepsin_A_like_plant"/>
    <property type="match status" value="1"/>
</dbReference>
<feature type="domain" description="Peptidase A1" evidence="7">
    <location>
        <begin position="245"/>
        <end position="608"/>
    </location>
</feature>
<keyword evidence="6" id="KW-0472">Membrane</keyword>
<dbReference type="AlphaFoldDB" id="A0A444ZLQ8"/>
<evidence type="ECO:0000313" key="9">
    <source>
        <dbReference type="Proteomes" id="UP000289738"/>
    </source>
</evidence>
<keyword evidence="5" id="KW-0325">Glycoprotein</keyword>
<proteinExistence type="inferred from homology"/>
<evidence type="ECO:0000256" key="2">
    <source>
        <dbReference type="ARBA" id="ARBA00022670"/>
    </source>
</evidence>
<sequence length="762" mass="85588">MRWRRRSRSQRRLSRRQLLFLSPASSLAPVVLTGSLLPYDLLQLTAPLSSFTCISLPKSSRFLGKMPSFTRSRRFGFVLFLSPYPRFCWSIKTAIQAGSALAFTSAFIDFRGCNNWFNFWHHLGTVVATWNHVPRVERNVALPCLIRTFKMMGNYALTFVAIGGVYIGVKQLVQNARMKRDLVNGDVAFFFFLMVLSSTSSPLPPPPPSLSDGLSLELIPPHSPKSPFYHSNLVNPLVSPYKQGVVVKIGIGTIDIEDDVAYKSYLLVFDTGSDLIWIQCEECKIQDENHRCYPQKEEPFPDSKSRTYQPLPSSYPLCKYGRSDEKGRCIYTVKYKTGSINSTGVLSSETFRFLSTSSPSGTEKVREIVFGCGYKNYDDDRNDGDAYQIAGIFGMSPGPLSFLSQYKGKKFSYCMVPRHVKNPPPTYLRFASEVKPLTRFQTVDLLMTKATKSLFILQLEDLGVNGKRLRIDRRRLGNQQLVVDSGSTNSLMLNGAHEKLVSKLDSILITATGDFKKDVVTFEDQICYKRMRKPQGFTANIPSVNYYFKGGAHLDLPPQNVFVQKLKRNTEWFCFNIFPDQQMNLLGAYQQADFKFIFDIKKNKLQFGPENCAQNRSIKTAIQAGSALAFTSAFIDFRGCNNWFNFWHHLGTVVATWNHVPCVERNVALPGLIRTFKMMGNYALTFVAIGGVYIGVKQLVQNARMKRDLVNGAVDGWSVNVSANTGTGRSQYVNAGELSGSTSSHEGLNKLINIGVLALTLI</sequence>
<evidence type="ECO:0000259" key="7">
    <source>
        <dbReference type="PROSITE" id="PS51767"/>
    </source>
</evidence>
<dbReference type="Proteomes" id="UP000289738">
    <property type="component" value="Chromosome B04"/>
</dbReference>
<feature type="transmembrane region" description="Helical" evidence="6">
    <location>
        <begin position="152"/>
        <end position="169"/>
    </location>
</feature>
<dbReference type="PANTHER" id="PTHR47967:SF123">
    <property type="entry name" value="ASPARTIC PROTEINASE NEPENTHESIN-1-LIKE"/>
    <property type="match status" value="1"/>
</dbReference>
<evidence type="ECO:0000256" key="4">
    <source>
        <dbReference type="ARBA" id="ARBA00022801"/>
    </source>
</evidence>
<evidence type="ECO:0000256" key="5">
    <source>
        <dbReference type="ARBA" id="ARBA00023180"/>
    </source>
</evidence>
<keyword evidence="4" id="KW-0378">Hydrolase</keyword>
<keyword evidence="6" id="KW-1133">Transmembrane helix</keyword>
<dbReference type="Pfam" id="PF14543">
    <property type="entry name" value="TAXi_N"/>
    <property type="match status" value="1"/>
</dbReference>
<name>A0A444ZLQ8_ARAHY</name>
<dbReference type="InterPro" id="IPR051708">
    <property type="entry name" value="Plant_Aspart_Prot_A1"/>
</dbReference>
<dbReference type="GO" id="GO:0004190">
    <property type="term" value="F:aspartic-type endopeptidase activity"/>
    <property type="evidence" value="ECO:0007669"/>
    <property type="project" value="UniProtKB-KW"/>
</dbReference>
<gene>
    <name evidence="8" type="ORF">Ahy_B04g071843</name>
</gene>
<dbReference type="PANTHER" id="PTHR47967">
    <property type="entry name" value="OS07G0603500 PROTEIN-RELATED"/>
    <property type="match status" value="1"/>
</dbReference>
<dbReference type="InterPro" id="IPR021109">
    <property type="entry name" value="Peptidase_aspartic_dom_sf"/>
</dbReference>
<evidence type="ECO:0000313" key="8">
    <source>
        <dbReference type="EMBL" id="RYR15121.1"/>
    </source>
</evidence>
<dbReference type="PROSITE" id="PS51767">
    <property type="entry name" value="PEPTIDASE_A1"/>
    <property type="match status" value="1"/>
</dbReference>
<comment type="caution">
    <text evidence="8">The sequence shown here is derived from an EMBL/GenBank/DDBJ whole genome shotgun (WGS) entry which is preliminary data.</text>
</comment>
<keyword evidence="3" id="KW-0064">Aspartyl protease</keyword>
<reference evidence="8 9" key="1">
    <citation type="submission" date="2019-01" db="EMBL/GenBank/DDBJ databases">
        <title>Sequencing of cultivated peanut Arachis hypogaea provides insights into genome evolution and oil improvement.</title>
        <authorList>
            <person name="Chen X."/>
        </authorList>
    </citation>
    <scope>NUCLEOTIDE SEQUENCE [LARGE SCALE GENOMIC DNA]</scope>
    <source>
        <strain evidence="9">cv. Fuhuasheng</strain>
        <tissue evidence="8">Leaves</tissue>
    </source>
</reference>
<feature type="transmembrane region" description="Helical" evidence="6">
    <location>
        <begin position="679"/>
        <end position="696"/>
    </location>
</feature>
<dbReference type="InterPro" id="IPR033121">
    <property type="entry name" value="PEPTIDASE_A1"/>
</dbReference>
<dbReference type="Pfam" id="PF14541">
    <property type="entry name" value="TAXi_C"/>
    <property type="match status" value="1"/>
</dbReference>
<evidence type="ECO:0000256" key="3">
    <source>
        <dbReference type="ARBA" id="ARBA00022750"/>
    </source>
</evidence>
<dbReference type="STRING" id="3818.A0A444ZLQ8"/>
<keyword evidence="6" id="KW-0812">Transmembrane</keyword>
<dbReference type="GO" id="GO:0006508">
    <property type="term" value="P:proteolysis"/>
    <property type="evidence" value="ECO:0007669"/>
    <property type="project" value="UniProtKB-KW"/>
</dbReference>
<feature type="transmembrane region" description="Helical" evidence="6">
    <location>
        <begin position="181"/>
        <end position="199"/>
    </location>
</feature>
<accession>A0A444ZLQ8</accession>
<dbReference type="InterPro" id="IPR032799">
    <property type="entry name" value="TAXi_C"/>
</dbReference>
<dbReference type="InterPro" id="IPR034161">
    <property type="entry name" value="Pepsin-like_plant"/>
</dbReference>
<protein>
    <recommendedName>
        <fullName evidence="7">Peptidase A1 domain-containing protein</fullName>
    </recommendedName>
</protein>
<keyword evidence="2" id="KW-0645">Protease</keyword>
<dbReference type="GO" id="GO:0005576">
    <property type="term" value="C:extracellular region"/>
    <property type="evidence" value="ECO:0007669"/>
    <property type="project" value="TreeGrafter"/>
</dbReference>
<dbReference type="Gene3D" id="2.40.70.10">
    <property type="entry name" value="Acid Proteases"/>
    <property type="match status" value="2"/>
</dbReference>
<evidence type="ECO:0000256" key="1">
    <source>
        <dbReference type="ARBA" id="ARBA00007447"/>
    </source>
</evidence>
<dbReference type="SUPFAM" id="SSF50630">
    <property type="entry name" value="Acid proteases"/>
    <property type="match status" value="1"/>
</dbReference>
<evidence type="ECO:0000256" key="6">
    <source>
        <dbReference type="SAM" id="Phobius"/>
    </source>
</evidence>
<organism evidence="8 9">
    <name type="scientific">Arachis hypogaea</name>
    <name type="common">Peanut</name>
    <dbReference type="NCBI Taxonomy" id="3818"/>
    <lineage>
        <taxon>Eukaryota</taxon>
        <taxon>Viridiplantae</taxon>
        <taxon>Streptophyta</taxon>
        <taxon>Embryophyta</taxon>
        <taxon>Tracheophyta</taxon>
        <taxon>Spermatophyta</taxon>
        <taxon>Magnoliopsida</taxon>
        <taxon>eudicotyledons</taxon>
        <taxon>Gunneridae</taxon>
        <taxon>Pentapetalae</taxon>
        <taxon>rosids</taxon>
        <taxon>fabids</taxon>
        <taxon>Fabales</taxon>
        <taxon>Fabaceae</taxon>
        <taxon>Papilionoideae</taxon>
        <taxon>50 kb inversion clade</taxon>
        <taxon>dalbergioids sensu lato</taxon>
        <taxon>Dalbergieae</taxon>
        <taxon>Pterocarpus clade</taxon>
        <taxon>Arachis</taxon>
    </lineage>
</organism>
<keyword evidence="9" id="KW-1185">Reference proteome</keyword>
<dbReference type="InterPro" id="IPR032861">
    <property type="entry name" value="TAXi_N"/>
</dbReference>
<dbReference type="EMBL" id="SDMP01000014">
    <property type="protein sequence ID" value="RYR15121.1"/>
    <property type="molecule type" value="Genomic_DNA"/>
</dbReference>
<comment type="similarity">
    <text evidence="1">Belongs to the peptidase A1 family.</text>
</comment>